<dbReference type="InParanoid" id="A0A1Z5RBQ5"/>
<keyword evidence="1" id="KW-0812">Transmembrane</keyword>
<dbReference type="Proteomes" id="UP000000768">
    <property type="component" value="Chromosome 7"/>
</dbReference>
<proteinExistence type="predicted"/>
<dbReference type="AlphaFoldDB" id="A0A1Z5RBQ5"/>
<keyword evidence="1" id="KW-0472">Membrane</keyword>
<keyword evidence="3" id="KW-1185">Reference proteome</keyword>
<reference evidence="2 3" key="1">
    <citation type="journal article" date="2009" name="Nature">
        <title>The Sorghum bicolor genome and the diversification of grasses.</title>
        <authorList>
            <person name="Paterson A.H."/>
            <person name="Bowers J.E."/>
            <person name="Bruggmann R."/>
            <person name="Dubchak I."/>
            <person name="Grimwood J."/>
            <person name="Gundlach H."/>
            <person name="Haberer G."/>
            <person name="Hellsten U."/>
            <person name="Mitros T."/>
            <person name="Poliakov A."/>
            <person name="Schmutz J."/>
            <person name="Spannagl M."/>
            <person name="Tang H."/>
            <person name="Wang X."/>
            <person name="Wicker T."/>
            <person name="Bharti A.K."/>
            <person name="Chapman J."/>
            <person name="Feltus F.A."/>
            <person name="Gowik U."/>
            <person name="Grigoriev I.V."/>
            <person name="Lyons E."/>
            <person name="Maher C.A."/>
            <person name="Martis M."/>
            <person name="Narechania A."/>
            <person name="Otillar R.P."/>
            <person name="Penning B.W."/>
            <person name="Salamov A.A."/>
            <person name="Wang Y."/>
            <person name="Zhang L."/>
            <person name="Carpita N.C."/>
            <person name="Freeling M."/>
            <person name="Gingle A.R."/>
            <person name="Hash C.T."/>
            <person name="Keller B."/>
            <person name="Klein P."/>
            <person name="Kresovich S."/>
            <person name="McCann M.C."/>
            <person name="Ming R."/>
            <person name="Peterson D.G."/>
            <person name="Mehboob-ur-Rahman"/>
            <person name="Ware D."/>
            <person name="Westhoff P."/>
            <person name="Mayer K.F."/>
            <person name="Messing J."/>
            <person name="Rokhsar D.S."/>
        </authorList>
    </citation>
    <scope>NUCLEOTIDE SEQUENCE [LARGE SCALE GENOMIC DNA]</scope>
    <source>
        <strain evidence="3">cv. BTx623</strain>
    </source>
</reference>
<evidence type="ECO:0000313" key="2">
    <source>
        <dbReference type="EMBL" id="OQU80875.1"/>
    </source>
</evidence>
<dbReference type="Gramene" id="OQU80875">
    <property type="protein sequence ID" value="OQU80875"/>
    <property type="gene ID" value="SORBI_3007G202420"/>
</dbReference>
<keyword evidence="1" id="KW-1133">Transmembrane helix</keyword>
<evidence type="ECO:0000256" key="1">
    <source>
        <dbReference type="SAM" id="Phobius"/>
    </source>
</evidence>
<sequence>MAPEPSAMSSLESILARRFPAVAVGFMAVQVVALESSAIFSVVLAVRPGMVVPSKREILSGCAARCLNTETGWSTNGMRSSIIEDRLVCSKI</sequence>
<feature type="transmembrane region" description="Helical" evidence="1">
    <location>
        <begin position="20"/>
        <end position="46"/>
    </location>
</feature>
<reference evidence="3" key="2">
    <citation type="journal article" date="2018" name="Plant J.">
        <title>The Sorghum bicolor reference genome: improved assembly, gene annotations, a transcriptome atlas, and signatures of genome organization.</title>
        <authorList>
            <person name="McCormick R.F."/>
            <person name="Truong S.K."/>
            <person name="Sreedasyam A."/>
            <person name="Jenkins J."/>
            <person name="Shu S."/>
            <person name="Sims D."/>
            <person name="Kennedy M."/>
            <person name="Amirebrahimi M."/>
            <person name="Weers B.D."/>
            <person name="McKinley B."/>
            <person name="Mattison A."/>
            <person name="Morishige D.T."/>
            <person name="Grimwood J."/>
            <person name="Schmutz J."/>
            <person name="Mullet J.E."/>
        </authorList>
    </citation>
    <scope>NUCLEOTIDE SEQUENCE [LARGE SCALE GENOMIC DNA]</scope>
    <source>
        <strain evidence="3">cv. BTx623</strain>
    </source>
</reference>
<name>A0A1Z5RBQ5_SORBI</name>
<dbReference type="EMBL" id="CM000766">
    <property type="protein sequence ID" value="OQU80875.1"/>
    <property type="molecule type" value="Genomic_DNA"/>
</dbReference>
<organism evidence="2 3">
    <name type="scientific">Sorghum bicolor</name>
    <name type="common">Sorghum</name>
    <name type="synonym">Sorghum vulgare</name>
    <dbReference type="NCBI Taxonomy" id="4558"/>
    <lineage>
        <taxon>Eukaryota</taxon>
        <taxon>Viridiplantae</taxon>
        <taxon>Streptophyta</taxon>
        <taxon>Embryophyta</taxon>
        <taxon>Tracheophyta</taxon>
        <taxon>Spermatophyta</taxon>
        <taxon>Magnoliopsida</taxon>
        <taxon>Liliopsida</taxon>
        <taxon>Poales</taxon>
        <taxon>Poaceae</taxon>
        <taxon>PACMAD clade</taxon>
        <taxon>Panicoideae</taxon>
        <taxon>Andropogonodae</taxon>
        <taxon>Andropogoneae</taxon>
        <taxon>Sorghinae</taxon>
        <taxon>Sorghum</taxon>
    </lineage>
</organism>
<evidence type="ECO:0000313" key="3">
    <source>
        <dbReference type="Proteomes" id="UP000000768"/>
    </source>
</evidence>
<gene>
    <name evidence="2" type="ORF">SORBI_3007G202420</name>
</gene>
<accession>A0A1Z5RBQ5</accession>
<protein>
    <submittedName>
        <fullName evidence="2">Uncharacterized protein</fullName>
    </submittedName>
</protein>